<dbReference type="AlphaFoldDB" id="D1W1Q0"/>
<proteinExistence type="predicted"/>
<name>D1W1Q0_9BACT</name>
<accession>D1W1Q0</accession>
<keyword evidence="2" id="KW-1185">Reference proteome</keyword>
<organism evidence="1 2">
    <name type="scientific">Hoylesella timonensis CRIS 5C-B1</name>
    <dbReference type="NCBI Taxonomy" id="679189"/>
    <lineage>
        <taxon>Bacteria</taxon>
        <taxon>Pseudomonadati</taxon>
        <taxon>Bacteroidota</taxon>
        <taxon>Bacteroidia</taxon>
        <taxon>Bacteroidales</taxon>
        <taxon>Prevotellaceae</taxon>
        <taxon>Hoylesella</taxon>
    </lineage>
</organism>
<evidence type="ECO:0000313" key="1">
    <source>
        <dbReference type="EMBL" id="EFA96695.1"/>
    </source>
</evidence>
<gene>
    <name evidence="1" type="ORF">HMPREF9019_1607</name>
</gene>
<sequence length="41" mass="4905">MTKFEITCRPRLFHLTKVYFVVVNNVEEINNEIAENTKMCE</sequence>
<comment type="caution">
    <text evidence="1">The sequence shown here is derived from an EMBL/GenBank/DDBJ whole genome shotgun (WGS) entry which is preliminary data.</text>
</comment>
<evidence type="ECO:0000313" key="2">
    <source>
        <dbReference type="Proteomes" id="UP000004001"/>
    </source>
</evidence>
<dbReference type="Proteomes" id="UP000004001">
    <property type="component" value="Unassembled WGS sequence"/>
</dbReference>
<protein>
    <submittedName>
        <fullName evidence="1">Uncharacterized protein</fullName>
    </submittedName>
</protein>
<dbReference type="EMBL" id="ADEF01000065">
    <property type="protein sequence ID" value="EFA96695.1"/>
    <property type="molecule type" value="Genomic_DNA"/>
</dbReference>
<reference evidence="1 2" key="1">
    <citation type="submission" date="2009-12" db="EMBL/GenBank/DDBJ databases">
        <title>Genome Sequence of Prevotella timonensis CRIS 5C-B1.</title>
        <authorList>
            <person name="Durkin A.S."/>
            <person name="Madupu R."/>
            <person name="Torralba M."/>
            <person name="Methe B."/>
            <person name="Sutton G."/>
            <person name="Strausberg R.L."/>
            <person name="Nelson K.E."/>
        </authorList>
    </citation>
    <scope>NUCLEOTIDE SEQUENCE [LARGE SCALE GENOMIC DNA]</scope>
    <source>
        <strain evidence="1 2">CRIS 5C-B1</strain>
    </source>
</reference>